<evidence type="ECO:0000313" key="3">
    <source>
        <dbReference type="Proteomes" id="UP000799640"/>
    </source>
</evidence>
<evidence type="ECO:0000313" key="2">
    <source>
        <dbReference type="EMBL" id="KAF2401701.1"/>
    </source>
</evidence>
<feature type="region of interest" description="Disordered" evidence="1">
    <location>
        <begin position="121"/>
        <end position="180"/>
    </location>
</feature>
<evidence type="ECO:0008006" key="4">
    <source>
        <dbReference type="Google" id="ProtNLM"/>
    </source>
</evidence>
<dbReference type="SUPFAM" id="SSF57959">
    <property type="entry name" value="Leucine zipper domain"/>
    <property type="match status" value="1"/>
</dbReference>
<dbReference type="OrthoDB" id="3555317at2759"/>
<organism evidence="2 3">
    <name type="scientific">Trichodelitschia bisporula</name>
    <dbReference type="NCBI Taxonomy" id="703511"/>
    <lineage>
        <taxon>Eukaryota</taxon>
        <taxon>Fungi</taxon>
        <taxon>Dikarya</taxon>
        <taxon>Ascomycota</taxon>
        <taxon>Pezizomycotina</taxon>
        <taxon>Dothideomycetes</taxon>
        <taxon>Dothideomycetes incertae sedis</taxon>
        <taxon>Phaeotrichales</taxon>
        <taxon>Phaeotrichaceae</taxon>
        <taxon>Trichodelitschia</taxon>
    </lineage>
</organism>
<feature type="compositionally biased region" description="Low complexity" evidence="1">
    <location>
        <begin position="143"/>
        <end position="167"/>
    </location>
</feature>
<dbReference type="Gene3D" id="1.20.5.170">
    <property type="match status" value="1"/>
</dbReference>
<name>A0A6G1I0K6_9PEZI</name>
<dbReference type="PANTHER" id="PTHR40618">
    <property type="entry name" value="B-ZIP TRANSCRIPTION FACTOR (EUROFUNG)-RELATED"/>
    <property type="match status" value="1"/>
</dbReference>
<reference evidence="2" key="1">
    <citation type="journal article" date="2020" name="Stud. Mycol.">
        <title>101 Dothideomycetes genomes: a test case for predicting lifestyles and emergence of pathogens.</title>
        <authorList>
            <person name="Haridas S."/>
            <person name="Albert R."/>
            <person name="Binder M."/>
            <person name="Bloem J."/>
            <person name="Labutti K."/>
            <person name="Salamov A."/>
            <person name="Andreopoulos B."/>
            <person name="Baker S."/>
            <person name="Barry K."/>
            <person name="Bills G."/>
            <person name="Bluhm B."/>
            <person name="Cannon C."/>
            <person name="Castanera R."/>
            <person name="Culley D."/>
            <person name="Daum C."/>
            <person name="Ezra D."/>
            <person name="Gonzalez J."/>
            <person name="Henrissat B."/>
            <person name="Kuo A."/>
            <person name="Liang C."/>
            <person name="Lipzen A."/>
            <person name="Lutzoni F."/>
            <person name="Magnuson J."/>
            <person name="Mondo S."/>
            <person name="Nolan M."/>
            <person name="Ohm R."/>
            <person name="Pangilinan J."/>
            <person name="Park H.-J."/>
            <person name="Ramirez L."/>
            <person name="Alfaro M."/>
            <person name="Sun H."/>
            <person name="Tritt A."/>
            <person name="Yoshinaga Y."/>
            <person name="Zwiers L.-H."/>
            <person name="Turgeon B."/>
            <person name="Goodwin S."/>
            <person name="Spatafora J."/>
            <person name="Crous P."/>
            <person name="Grigoriev I."/>
        </authorList>
    </citation>
    <scope>NUCLEOTIDE SEQUENCE</scope>
    <source>
        <strain evidence="2">CBS 262.69</strain>
    </source>
</reference>
<dbReference type="PANTHER" id="PTHR40618:SF1">
    <property type="entry name" value="B-ZIP TRANSCRIPTION FACTOR (EUROFUNG)"/>
    <property type="match status" value="1"/>
</dbReference>
<dbReference type="GO" id="GO:0003700">
    <property type="term" value="F:DNA-binding transcription factor activity"/>
    <property type="evidence" value="ECO:0007669"/>
    <property type="project" value="InterPro"/>
</dbReference>
<gene>
    <name evidence="2" type="ORF">EJ06DRAFT_580960</name>
</gene>
<accession>A0A6G1I0K6</accession>
<dbReference type="Proteomes" id="UP000799640">
    <property type="component" value="Unassembled WGS sequence"/>
</dbReference>
<proteinExistence type="predicted"/>
<protein>
    <recommendedName>
        <fullName evidence="4">BZIP domain-containing protein</fullName>
    </recommendedName>
</protein>
<dbReference type="AlphaFoldDB" id="A0A6G1I0K6"/>
<sequence length="611" mass="66530">MPTETSRKRQRTAAAQGAGKEDEGKKQRGRPRVEGQDETAADRRRTQIRLAQRAYRLRKETTITSLKTQVSSLHSTIDAMTKTFLEFNDRAVASGILSLRPELARDLKTATESFILLAKQSAQNDEDGSASEDGEPEPVVPKQSRAAQRTQSTSQSATQSTSQRSSSPSPPLPAPQPQTRDIGLGYVQIMEPVSPQPRHAKASMDDAVHTASYAQTSGYSYDVPMDVPMLDYPVYPSTASGGSGTISAGLVVPMAHFPQHVGFTVPSPKVLAPAAPYTYSFQEISFARRLQRAALERGFHLLSTSDLRPQTFAQVFRLSLLYHTRETLLAKFRSLLTRSTNDPLEVLNTPFIHLGGAGLHYAKGRVHNGYTVAPGPVITRARLESTDQEGVAVDIDLDLAEYAGQWFDANDVEGYLEERGVVLDPQALFADATVGYDFAEQLREYMHSPVEPIGQTASERSASALSGSPLLSTEAMDTTTELSVARLFPELADLERRSAAEVDQSAAAWLLGSGERTPDFLGSGWMYIQPAAGWDMRDEVGGDGGSARSGSMSGGESRGRRSQRSDMRKITIDVSRFIDELIRSAICLGRAPGFRKGNVDRALASAVLQVY</sequence>
<feature type="region of interest" description="Disordered" evidence="1">
    <location>
        <begin position="1"/>
        <end position="45"/>
    </location>
</feature>
<feature type="compositionally biased region" description="Acidic residues" evidence="1">
    <location>
        <begin position="124"/>
        <end position="136"/>
    </location>
</feature>
<dbReference type="InterPro" id="IPR046347">
    <property type="entry name" value="bZIP_sf"/>
</dbReference>
<feature type="region of interest" description="Disordered" evidence="1">
    <location>
        <begin position="538"/>
        <end position="565"/>
    </location>
</feature>
<dbReference type="CDD" id="cd14688">
    <property type="entry name" value="bZIP_YAP"/>
    <property type="match status" value="1"/>
</dbReference>
<evidence type="ECO:0000256" key="1">
    <source>
        <dbReference type="SAM" id="MobiDB-lite"/>
    </source>
</evidence>
<dbReference type="EMBL" id="ML996692">
    <property type="protein sequence ID" value="KAF2401701.1"/>
    <property type="molecule type" value="Genomic_DNA"/>
</dbReference>
<keyword evidence="3" id="KW-1185">Reference proteome</keyword>
<feature type="compositionally biased region" description="Basic and acidic residues" evidence="1">
    <location>
        <begin position="19"/>
        <end position="45"/>
    </location>
</feature>